<protein>
    <submittedName>
        <fullName evidence="1">Uncharacterized protein</fullName>
    </submittedName>
</protein>
<comment type="caution">
    <text evidence="1">The sequence shown here is derived from an EMBL/GenBank/DDBJ whole genome shotgun (WGS) entry which is preliminary data.</text>
</comment>
<sequence>MPCHVRCVSPRVGSIGVSLPGRCRGAARGFLSSVICRADYRWRQGALRKVQLVFCRPVKNLSCCGREFPLLAMLGFAAQLTRWIIVDLSPLFLHFSSSLLQSSLRSSQVSVPFSLPPLASPLRAASRHPDGLHWDADSEPGIESREVNCQSSVPCCPFCCLSYPKVLTSRLTSSLASSSTPSPNQRKH</sequence>
<dbReference type="AlphaFoldDB" id="A0A8K0TTI6"/>
<evidence type="ECO:0000313" key="2">
    <source>
        <dbReference type="Proteomes" id="UP000813385"/>
    </source>
</evidence>
<dbReference type="EMBL" id="JAGPXD010000002">
    <property type="protein sequence ID" value="KAH7369322.1"/>
    <property type="molecule type" value="Genomic_DNA"/>
</dbReference>
<evidence type="ECO:0000313" key="1">
    <source>
        <dbReference type="EMBL" id="KAH7369322.1"/>
    </source>
</evidence>
<reference evidence="1" key="1">
    <citation type="journal article" date="2021" name="Nat. Commun.">
        <title>Genetic determinants of endophytism in the Arabidopsis root mycobiome.</title>
        <authorList>
            <person name="Mesny F."/>
            <person name="Miyauchi S."/>
            <person name="Thiergart T."/>
            <person name="Pickel B."/>
            <person name="Atanasova L."/>
            <person name="Karlsson M."/>
            <person name="Huettel B."/>
            <person name="Barry K.W."/>
            <person name="Haridas S."/>
            <person name="Chen C."/>
            <person name="Bauer D."/>
            <person name="Andreopoulos W."/>
            <person name="Pangilinan J."/>
            <person name="LaButti K."/>
            <person name="Riley R."/>
            <person name="Lipzen A."/>
            <person name="Clum A."/>
            <person name="Drula E."/>
            <person name="Henrissat B."/>
            <person name="Kohler A."/>
            <person name="Grigoriev I.V."/>
            <person name="Martin F.M."/>
            <person name="Hacquard S."/>
        </authorList>
    </citation>
    <scope>NUCLEOTIDE SEQUENCE</scope>
    <source>
        <strain evidence="1">MPI-CAGE-AT-0016</strain>
    </source>
</reference>
<proteinExistence type="predicted"/>
<name>A0A8K0TTI6_9PEZI</name>
<gene>
    <name evidence="1" type="ORF">B0T11DRAFT_72411</name>
</gene>
<organism evidence="1 2">
    <name type="scientific">Plectosphaerella cucumerina</name>
    <dbReference type="NCBI Taxonomy" id="40658"/>
    <lineage>
        <taxon>Eukaryota</taxon>
        <taxon>Fungi</taxon>
        <taxon>Dikarya</taxon>
        <taxon>Ascomycota</taxon>
        <taxon>Pezizomycotina</taxon>
        <taxon>Sordariomycetes</taxon>
        <taxon>Hypocreomycetidae</taxon>
        <taxon>Glomerellales</taxon>
        <taxon>Plectosphaerellaceae</taxon>
        <taxon>Plectosphaerella</taxon>
    </lineage>
</organism>
<accession>A0A8K0TTI6</accession>
<dbReference type="Proteomes" id="UP000813385">
    <property type="component" value="Unassembled WGS sequence"/>
</dbReference>
<keyword evidence="2" id="KW-1185">Reference proteome</keyword>